<evidence type="ECO:0000313" key="2">
    <source>
        <dbReference type="Proteomes" id="UP000199400"/>
    </source>
</evidence>
<gene>
    <name evidence="1" type="ORF">SAMN02745121_02010</name>
</gene>
<dbReference type="STRING" id="54.SAMN02745121_02010"/>
<name>A0A1I1VVZ9_9BACT</name>
<evidence type="ECO:0000313" key="1">
    <source>
        <dbReference type="EMBL" id="SFD87071.1"/>
    </source>
</evidence>
<dbReference type="SUPFAM" id="SSF46626">
    <property type="entry name" value="Cytochrome c"/>
    <property type="match status" value="1"/>
</dbReference>
<organism evidence="1 2">
    <name type="scientific">Nannocystis exedens</name>
    <dbReference type="NCBI Taxonomy" id="54"/>
    <lineage>
        <taxon>Bacteria</taxon>
        <taxon>Pseudomonadati</taxon>
        <taxon>Myxococcota</taxon>
        <taxon>Polyangia</taxon>
        <taxon>Nannocystales</taxon>
        <taxon>Nannocystaceae</taxon>
        <taxon>Nannocystis</taxon>
    </lineage>
</organism>
<proteinExistence type="predicted"/>
<dbReference type="GO" id="GO:0020037">
    <property type="term" value="F:heme binding"/>
    <property type="evidence" value="ECO:0007669"/>
    <property type="project" value="InterPro"/>
</dbReference>
<dbReference type="EMBL" id="FOMX01000005">
    <property type="protein sequence ID" value="SFD87071.1"/>
    <property type="molecule type" value="Genomic_DNA"/>
</dbReference>
<dbReference type="InterPro" id="IPR036909">
    <property type="entry name" value="Cyt_c-like_dom_sf"/>
</dbReference>
<evidence type="ECO:0008006" key="3">
    <source>
        <dbReference type="Google" id="ProtNLM"/>
    </source>
</evidence>
<dbReference type="AlphaFoldDB" id="A0A1I1VVZ9"/>
<keyword evidence="2" id="KW-1185">Reference proteome</keyword>
<dbReference type="GO" id="GO:0009055">
    <property type="term" value="F:electron transfer activity"/>
    <property type="evidence" value="ECO:0007669"/>
    <property type="project" value="InterPro"/>
</dbReference>
<dbReference type="Proteomes" id="UP000199400">
    <property type="component" value="Unassembled WGS sequence"/>
</dbReference>
<protein>
    <recommendedName>
        <fullName evidence="3">Cytochrome c domain-containing protein</fullName>
    </recommendedName>
</protein>
<sequence>MRRAAWMLALPWALGCTAGSDDDLQAPLVLPLEVLGPAGTERIADVWLDETQLAAADSAALVLTLHNVVQPGSAELVVNAGEAIDVSGPFVHPDGRVSTAEIGIDPGLLVPGVNRLAFRYPRQVVDAGAAVSGYRVLHVALRIGDTTHVLGEPDEPPERWRPLRDDAASIERGRSYFQDVARDGGPTCARCHADSGADLQYYAFSDRSIVERAMFHEFSRTEAEDLASYIRSLPVPAEGRPYRPAFQPGADNHGAAGAGLESILPDDASFGEHLWGAAGLPADLPWDWPETVDTFVLPTSIAVPTFVRWLPRRIDERWFTRRDGELAAAEAALADDSSLEHAQAFMTAAMAVGREILVEEGDHLARIDLLRYAAVKLWDWSRRNGFDDPDHGMPDGSPAYPYEVGFAFFEAADAPGGVPAPMAQTLSWWWAQLAANPGRGLSTGQRPLDYEDVLTAAEAGGAGPNEIAFLHLYGSWEESRGPVADTWGTEHGPVRLLAVPMRRLDPAGRATILRRFFAKQSEFVAGGGVLTQGHHIALSQAWNQGCAELSAAQRDALRGAAPAEIRPDLAGCP</sequence>
<accession>A0A1I1VVZ9</accession>
<dbReference type="PROSITE" id="PS51257">
    <property type="entry name" value="PROKAR_LIPOPROTEIN"/>
    <property type="match status" value="1"/>
</dbReference>
<reference evidence="2" key="1">
    <citation type="submission" date="2016-10" db="EMBL/GenBank/DDBJ databases">
        <authorList>
            <person name="Varghese N."/>
            <person name="Submissions S."/>
        </authorList>
    </citation>
    <scope>NUCLEOTIDE SEQUENCE [LARGE SCALE GENOMIC DNA]</scope>
    <source>
        <strain evidence="2">ATCC 25963</strain>
    </source>
</reference>